<feature type="compositionally biased region" description="Basic residues" evidence="1">
    <location>
        <begin position="334"/>
        <end position="347"/>
    </location>
</feature>
<evidence type="ECO:0000259" key="2">
    <source>
        <dbReference type="Pfam" id="PF13391"/>
    </source>
</evidence>
<name>A0A439D9A5_9PEZI</name>
<protein>
    <recommendedName>
        <fullName evidence="2">HNH nuclease domain-containing protein</fullName>
    </recommendedName>
</protein>
<keyword evidence="4" id="KW-1185">Reference proteome</keyword>
<feature type="compositionally biased region" description="Low complexity" evidence="1">
    <location>
        <begin position="355"/>
        <end position="368"/>
    </location>
</feature>
<dbReference type="InterPro" id="IPR003615">
    <property type="entry name" value="HNH_nuc"/>
</dbReference>
<dbReference type="EMBL" id="RYZI01000095">
    <property type="protein sequence ID" value="RWA10946.1"/>
    <property type="molecule type" value="Genomic_DNA"/>
</dbReference>
<dbReference type="Pfam" id="PF13391">
    <property type="entry name" value="HNH_2"/>
    <property type="match status" value="1"/>
</dbReference>
<evidence type="ECO:0000313" key="3">
    <source>
        <dbReference type="EMBL" id="RWA10946.1"/>
    </source>
</evidence>
<dbReference type="Proteomes" id="UP000286045">
    <property type="component" value="Unassembled WGS sequence"/>
</dbReference>
<accession>A0A439D9A5</accession>
<gene>
    <name evidence="3" type="ORF">EKO27_g4148</name>
</gene>
<dbReference type="STRING" id="363999.A0A439D9A5"/>
<feature type="domain" description="HNH nuclease" evidence="2">
    <location>
        <begin position="171"/>
        <end position="240"/>
    </location>
</feature>
<dbReference type="AlphaFoldDB" id="A0A439D9A5"/>
<evidence type="ECO:0000256" key="1">
    <source>
        <dbReference type="SAM" id="MobiDB-lite"/>
    </source>
</evidence>
<proteinExistence type="predicted"/>
<organism evidence="3 4">
    <name type="scientific">Xylaria grammica</name>
    <dbReference type="NCBI Taxonomy" id="363999"/>
    <lineage>
        <taxon>Eukaryota</taxon>
        <taxon>Fungi</taxon>
        <taxon>Dikarya</taxon>
        <taxon>Ascomycota</taxon>
        <taxon>Pezizomycotina</taxon>
        <taxon>Sordariomycetes</taxon>
        <taxon>Xylariomycetidae</taxon>
        <taxon>Xylariales</taxon>
        <taxon>Xylariaceae</taxon>
        <taxon>Xylaria</taxon>
    </lineage>
</organism>
<reference evidence="3 4" key="1">
    <citation type="submission" date="2018-12" db="EMBL/GenBank/DDBJ databases">
        <title>Draft genome sequence of Xylaria grammica IHI A82.</title>
        <authorList>
            <person name="Buettner E."/>
            <person name="Kellner H."/>
        </authorList>
    </citation>
    <scope>NUCLEOTIDE SEQUENCE [LARGE SCALE GENOMIC DNA]</scope>
    <source>
        <strain evidence="3 4">IHI A82</strain>
    </source>
</reference>
<comment type="caution">
    <text evidence="3">The sequence shown here is derived from an EMBL/GenBank/DDBJ whole genome shotgun (WGS) entry which is preliminary data.</text>
</comment>
<evidence type="ECO:0000313" key="4">
    <source>
        <dbReference type="Proteomes" id="UP000286045"/>
    </source>
</evidence>
<feature type="region of interest" description="Disordered" evidence="1">
    <location>
        <begin position="325"/>
        <end position="418"/>
    </location>
</feature>
<sequence>MVVIRPKLTDISQQEARPPRVVDFLHPAYPDGANVLLTLYAVDDDGIDYDFAHTACGIICNNAFAEGWLARRLQVDGHDTYQPVPRELLKDESYYFCVGQNTSPFDLASPYPIVTRFDDWEFPHQIWAPNSEYGERPISTWTRCQISPRGTEYPGALSDPKMVIRTRDRTCRVTTCSEATEVAHLVPSANASWFDRNRMTRYCSSPIPSGGRSGIDDDKNGVLLRRDLHWLLDAARFVFVPKRQDDEGNPVLLVHVLQPGATTELLHLYHNRALQSALSVAMPLLFARFALSILKSAAPFLSAGEQQQCKVRVFDSAASKYRVRTMTRGEMTAHRTKSRSMSPRKRSKAMDGEDLAALDSDWGSSSSGDRNEDSWCATEISEAESDSANQPERGRPRKRKRGWNNSPVLDYKSWSALL</sequence>